<accession>A0A9X2BAG3</accession>
<protein>
    <submittedName>
        <fullName evidence="2">Tail fiber protein</fullName>
    </submittedName>
</protein>
<proteinExistence type="predicted"/>
<dbReference type="InterPro" id="IPR037053">
    <property type="entry name" value="Phage_tail_collar_dom_sf"/>
</dbReference>
<dbReference type="Pfam" id="PF07484">
    <property type="entry name" value="Collar"/>
    <property type="match status" value="1"/>
</dbReference>
<reference evidence="2" key="1">
    <citation type="submission" date="2022-04" db="EMBL/GenBank/DDBJ databases">
        <title>Mucilaginibacter sp. RS28 isolated from freshwater.</title>
        <authorList>
            <person name="Ko S.-R."/>
        </authorList>
    </citation>
    <scope>NUCLEOTIDE SEQUENCE</scope>
    <source>
        <strain evidence="2">RS28</strain>
    </source>
</reference>
<dbReference type="EMBL" id="JALJEJ010000009">
    <property type="protein sequence ID" value="MCJ8211351.1"/>
    <property type="molecule type" value="Genomic_DNA"/>
</dbReference>
<dbReference type="InterPro" id="IPR011083">
    <property type="entry name" value="Phage_tail_collar_dom"/>
</dbReference>
<dbReference type="RefSeq" id="WP_245131889.1">
    <property type="nucleotide sequence ID" value="NZ_JALJEJ010000009.1"/>
</dbReference>
<gene>
    <name evidence="2" type="ORF">MUY27_16660</name>
</gene>
<feature type="domain" description="Phage tail collar" evidence="1">
    <location>
        <begin position="6"/>
        <end position="61"/>
    </location>
</feature>
<keyword evidence="3" id="KW-1185">Reference proteome</keyword>
<name>A0A9X2BAG3_9SPHI</name>
<comment type="caution">
    <text evidence="2">The sequence shown here is derived from an EMBL/GenBank/DDBJ whole genome shotgun (WGS) entry which is preliminary data.</text>
</comment>
<dbReference type="SUPFAM" id="SSF88874">
    <property type="entry name" value="Receptor-binding domain of short tail fibre protein gp12"/>
    <property type="match status" value="1"/>
</dbReference>
<dbReference type="Gene3D" id="3.90.1340.10">
    <property type="entry name" value="Phage tail collar domain"/>
    <property type="match status" value="1"/>
</dbReference>
<evidence type="ECO:0000313" key="3">
    <source>
        <dbReference type="Proteomes" id="UP001139450"/>
    </source>
</evidence>
<dbReference type="AlphaFoldDB" id="A0A9X2BAG3"/>
<dbReference type="Proteomes" id="UP001139450">
    <property type="component" value="Unassembled WGS sequence"/>
</dbReference>
<organism evidence="2 3">
    <name type="scientific">Mucilaginibacter straminoryzae</name>
    <dbReference type="NCBI Taxonomy" id="2932774"/>
    <lineage>
        <taxon>Bacteria</taxon>
        <taxon>Pseudomonadati</taxon>
        <taxon>Bacteroidota</taxon>
        <taxon>Sphingobacteriia</taxon>
        <taxon>Sphingobacteriales</taxon>
        <taxon>Sphingobacteriaceae</taxon>
        <taxon>Mucilaginibacter</taxon>
    </lineage>
</organism>
<evidence type="ECO:0000259" key="1">
    <source>
        <dbReference type="Pfam" id="PF07484"/>
    </source>
</evidence>
<evidence type="ECO:0000313" key="2">
    <source>
        <dbReference type="EMBL" id="MCJ8211351.1"/>
    </source>
</evidence>
<sequence>MEGYYGEIRLFAGNFAPYSWALCAGQILPVSSNTALFAILGTQYGGNGASTFALPDFAGRVAVCTGQGAGLSEYVNGESGGAATVTLLQSQMAAHNHLVSVQETISGTVSINALSAGADQSDPAGCMIAGDGNTSLFSNGTPVAMSPKSITSSNFTVPAPTVTNITNVGGSTPHNNLQPYLGLNYIICLMGIFPARN</sequence>